<accession>A0AA37GZN0</accession>
<reference evidence="1 2" key="1">
    <citation type="submission" date="2021-07" db="EMBL/GenBank/DDBJ databases">
        <title>Genome data of Colletotrichum spaethianum.</title>
        <authorList>
            <person name="Utami Y.D."/>
            <person name="Hiruma K."/>
        </authorList>
    </citation>
    <scope>NUCLEOTIDE SEQUENCE [LARGE SCALE GENOMIC DNA]</scope>
    <source>
        <strain evidence="1 2">MAFF 242679</strain>
    </source>
</reference>
<evidence type="ECO:0000313" key="2">
    <source>
        <dbReference type="Proteomes" id="UP001055172"/>
    </source>
</evidence>
<organism evidence="1 2">
    <name type="scientific">Colletotrichum liriopes</name>
    <dbReference type="NCBI Taxonomy" id="708192"/>
    <lineage>
        <taxon>Eukaryota</taxon>
        <taxon>Fungi</taxon>
        <taxon>Dikarya</taxon>
        <taxon>Ascomycota</taxon>
        <taxon>Pezizomycotina</taxon>
        <taxon>Sordariomycetes</taxon>
        <taxon>Hypocreomycetidae</taxon>
        <taxon>Glomerellales</taxon>
        <taxon>Glomerellaceae</taxon>
        <taxon>Colletotrichum</taxon>
        <taxon>Colletotrichum spaethianum species complex</taxon>
    </lineage>
</organism>
<protein>
    <submittedName>
        <fullName evidence="1">Uncharacterized protein</fullName>
    </submittedName>
</protein>
<dbReference type="Proteomes" id="UP001055172">
    <property type="component" value="Unassembled WGS sequence"/>
</dbReference>
<dbReference type="EMBL" id="BPPX01000051">
    <property type="protein sequence ID" value="GJC90299.1"/>
    <property type="molecule type" value="Genomic_DNA"/>
</dbReference>
<name>A0AA37GZN0_9PEZI</name>
<keyword evidence="2" id="KW-1185">Reference proteome</keyword>
<evidence type="ECO:0000313" key="1">
    <source>
        <dbReference type="EMBL" id="GJC90299.1"/>
    </source>
</evidence>
<sequence>MSIVALASDAAPSILNEEALHRLAAELGFTIPDPQDAQSYLLLLKSFEAVMHQVDTGDDFVHPP</sequence>
<proteinExistence type="predicted"/>
<comment type="caution">
    <text evidence="1">The sequence shown here is derived from an EMBL/GenBank/DDBJ whole genome shotgun (WGS) entry which is preliminary data.</text>
</comment>
<gene>
    <name evidence="1" type="ORF">ColLi_13137</name>
</gene>
<dbReference type="AlphaFoldDB" id="A0AA37GZN0"/>